<feature type="region of interest" description="Disordered" evidence="8">
    <location>
        <begin position="1"/>
        <end position="89"/>
    </location>
</feature>
<dbReference type="CDD" id="cd17323">
    <property type="entry name" value="MFS_Tpo1_MDR_like"/>
    <property type="match status" value="1"/>
</dbReference>
<accession>G2XA59</accession>
<keyword evidence="7 9" id="KW-0472">Membrane</keyword>
<dbReference type="HOGENOM" id="CLU_008455_11_2_1"/>
<feature type="compositionally biased region" description="Low complexity" evidence="8">
    <location>
        <begin position="24"/>
        <end position="36"/>
    </location>
</feature>
<dbReference type="FunFam" id="1.20.1250.20:FF:000082">
    <property type="entry name" value="MFS multidrug transporter, putative"/>
    <property type="match status" value="1"/>
</dbReference>
<dbReference type="InterPro" id="IPR036259">
    <property type="entry name" value="MFS_trans_sf"/>
</dbReference>
<name>G2XA59_VERDV</name>
<proteinExistence type="inferred from homology"/>
<keyword evidence="4" id="KW-1003">Cell membrane</keyword>
<dbReference type="Gene3D" id="1.20.1250.20">
    <property type="entry name" value="MFS general substrate transporter like domains"/>
    <property type="match status" value="1"/>
</dbReference>
<dbReference type="InterPro" id="IPR020846">
    <property type="entry name" value="MFS_dom"/>
</dbReference>
<reference evidence="11 12" key="1">
    <citation type="submission" date="2008-03" db="EMBL/GenBank/DDBJ databases">
        <title>The Genome Sequence of Verticillium dahliae VdLs.17.</title>
        <authorList>
            <consortium name="The Broad Institute Genome Sequencing Platform"/>
            <person name="Ma L.-J.J."/>
            <person name="Klosterman S.J."/>
            <person name="Subbarao K."/>
            <person name="Dobinson K."/>
            <person name="Veronese P."/>
            <person name="Kang S."/>
            <person name="Gold S.E."/>
            <person name="Young S."/>
            <person name="Jaffe D."/>
            <person name="Gnerre S."/>
            <person name="Berlin A."/>
            <person name="Heiman D."/>
            <person name="Hepburn T."/>
            <person name="Sykes S."/>
            <person name="Alvarado L."/>
            <person name="Kodira C.D."/>
            <person name="Lander E."/>
            <person name="Galagan J."/>
            <person name="Nusbaum C."/>
            <person name="Birren B."/>
        </authorList>
    </citation>
    <scope>NUCLEOTIDE SEQUENCE [LARGE SCALE GENOMIC DNA]</scope>
    <source>
        <strain evidence="12">VdLs.17 / ATCC MYA-4575 / FGSC 10137</strain>
    </source>
</reference>
<evidence type="ECO:0000256" key="5">
    <source>
        <dbReference type="ARBA" id="ARBA00022692"/>
    </source>
</evidence>
<feature type="transmembrane region" description="Helical" evidence="9">
    <location>
        <begin position="98"/>
        <end position="117"/>
    </location>
</feature>
<dbReference type="Pfam" id="PF07690">
    <property type="entry name" value="MFS_1"/>
    <property type="match status" value="1"/>
</dbReference>
<feature type="transmembrane region" description="Helical" evidence="9">
    <location>
        <begin position="194"/>
        <end position="214"/>
    </location>
</feature>
<dbReference type="OrthoDB" id="5141738at2759"/>
<dbReference type="RefSeq" id="XP_009654162.1">
    <property type="nucleotide sequence ID" value="XM_009655867.1"/>
</dbReference>
<feature type="compositionally biased region" description="Basic and acidic residues" evidence="8">
    <location>
        <begin position="547"/>
        <end position="556"/>
    </location>
</feature>
<dbReference type="KEGG" id="vda:VDAG_06962"/>
<dbReference type="AlphaFoldDB" id="G2XA59"/>
<dbReference type="InterPro" id="IPR011701">
    <property type="entry name" value="MFS"/>
</dbReference>
<dbReference type="Proteomes" id="UP000001611">
    <property type="component" value="Unassembled WGS sequence"/>
</dbReference>
<keyword evidence="5 9" id="KW-0812">Transmembrane</keyword>
<keyword evidence="12" id="KW-1185">Reference proteome</keyword>
<evidence type="ECO:0000256" key="4">
    <source>
        <dbReference type="ARBA" id="ARBA00022475"/>
    </source>
</evidence>
<feature type="transmembrane region" description="Helical" evidence="9">
    <location>
        <begin position="445"/>
        <end position="466"/>
    </location>
</feature>
<dbReference type="GO" id="GO:0005886">
    <property type="term" value="C:plasma membrane"/>
    <property type="evidence" value="ECO:0007669"/>
    <property type="project" value="UniProtKB-SubCell"/>
</dbReference>
<evidence type="ECO:0000256" key="1">
    <source>
        <dbReference type="ARBA" id="ARBA00004141"/>
    </source>
</evidence>
<reference evidence="12" key="2">
    <citation type="journal article" date="2011" name="PLoS Pathog.">
        <title>Comparative genomics yields insights into niche adaptation of plant vascular wilt pathogens.</title>
        <authorList>
            <person name="Klosterman S.J."/>
            <person name="Subbarao K.V."/>
            <person name="Kang S."/>
            <person name="Veronese P."/>
            <person name="Gold S.E."/>
            <person name="Thomma B.P.H.J."/>
            <person name="Chen Z."/>
            <person name="Henrissat B."/>
            <person name="Lee Y.-H."/>
            <person name="Park J."/>
            <person name="Garcia-Pedrajas M.D."/>
            <person name="Barbara D.J."/>
            <person name="Anchieta A."/>
            <person name="de Jonge R."/>
            <person name="Santhanam P."/>
            <person name="Maruthachalam K."/>
            <person name="Atallah Z."/>
            <person name="Amyotte S.G."/>
            <person name="Paz Z."/>
            <person name="Inderbitzin P."/>
            <person name="Hayes R.J."/>
            <person name="Heiman D.I."/>
            <person name="Young S."/>
            <person name="Zeng Q."/>
            <person name="Engels R."/>
            <person name="Galagan J."/>
            <person name="Cuomo C.A."/>
            <person name="Dobinson K.F."/>
            <person name="Ma L.-J."/>
        </authorList>
    </citation>
    <scope>NUCLEOTIDE SEQUENCE [LARGE SCALE GENOMIC DNA]</scope>
    <source>
        <strain evidence="12">VdLs.17 / ATCC MYA-4575 / FGSC 10137</strain>
    </source>
</reference>
<evidence type="ECO:0000256" key="7">
    <source>
        <dbReference type="ARBA" id="ARBA00023136"/>
    </source>
</evidence>
<feature type="transmembrane region" description="Helical" evidence="9">
    <location>
        <begin position="137"/>
        <end position="155"/>
    </location>
</feature>
<dbReference type="PROSITE" id="PS50850">
    <property type="entry name" value="MFS"/>
    <property type="match status" value="1"/>
</dbReference>
<feature type="compositionally biased region" description="Basic and acidic residues" evidence="8">
    <location>
        <begin position="37"/>
        <end position="46"/>
    </location>
</feature>
<dbReference type="SUPFAM" id="SSF103473">
    <property type="entry name" value="MFS general substrate transporter"/>
    <property type="match status" value="1"/>
</dbReference>
<feature type="transmembrane region" description="Helical" evidence="9">
    <location>
        <begin position="504"/>
        <end position="528"/>
    </location>
</feature>
<keyword evidence="6 9" id="KW-1133">Transmembrane helix</keyword>
<feature type="transmembrane region" description="Helical" evidence="9">
    <location>
        <begin position="373"/>
        <end position="392"/>
    </location>
</feature>
<evidence type="ECO:0000256" key="9">
    <source>
        <dbReference type="SAM" id="Phobius"/>
    </source>
</evidence>
<evidence type="ECO:0000259" key="10">
    <source>
        <dbReference type="PROSITE" id="PS50850"/>
    </source>
</evidence>
<dbReference type="GeneID" id="20708425"/>
<dbReference type="InParanoid" id="G2XA59"/>
<feature type="compositionally biased region" description="Polar residues" evidence="8">
    <location>
        <begin position="73"/>
        <end position="89"/>
    </location>
</feature>
<feature type="transmembrane region" description="Helical" evidence="9">
    <location>
        <begin position="256"/>
        <end position="276"/>
    </location>
</feature>
<evidence type="ECO:0000313" key="12">
    <source>
        <dbReference type="Proteomes" id="UP000001611"/>
    </source>
</evidence>
<evidence type="ECO:0000256" key="8">
    <source>
        <dbReference type="SAM" id="MobiDB-lite"/>
    </source>
</evidence>
<feature type="compositionally biased region" description="Basic and acidic residues" evidence="8">
    <location>
        <begin position="7"/>
        <end position="23"/>
    </location>
</feature>
<protein>
    <submittedName>
        <fullName evidence="11">Cycloheximide resistance protein</fullName>
    </submittedName>
</protein>
<dbReference type="GO" id="GO:0022857">
    <property type="term" value="F:transmembrane transporter activity"/>
    <property type="evidence" value="ECO:0007669"/>
    <property type="project" value="InterPro"/>
</dbReference>
<dbReference type="eggNOG" id="KOG0255">
    <property type="taxonomic scope" value="Eukaryota"/>
</dbReference>
<comment type="similarity">
    <text evidence="3">Belongs to the major facilitator superfamily.</text>
</comment>
<feature type="transmembrane region" description="Helical" evidence="9">
    <location>
        <begin position="473"/>
        <end position="492"/>
    </location>
</feature>
<evidence type="ECO:0000256" key="2">
    <source>
        <dbReference type="ARBA" id="ARBA00004236"/>
    </source>
</evidence>
<evidence type="ECO:0000313" key="11">
    <source>
        <dbReference type="EMBL" id="EGY15798.1"/>
    </source>
</evidence>
<organism evidence="11 12">
    <name type="scientific">Verticillium dahliae (strain VdLs.17 / ATCC MYA-4575 / FGSC 10137)</name>
    <name type="common">Verticillium wilt</name>
    <dbReference type="NCBI Taxonomy" id="498257"/>
    <lineage>
        <taxon>Eukaryota</taxon>
        <taxon>Fungi</taxon>
        <taxon>Dikarya</taxon>
        <taxon>Ascomycota</taxon>
        <taxon>Pezizomycotina</taxon>
        <taxon>Sordariomycetes</taxon>
        <taxon>Hypocreomycetidae</taxon>
        <taxon>Glomerellales</taxon>
        <taxon>Plectosphaerellaceae</taxon>
        <taxon>Verticillium</taxon>
    </lineage>
</organism>
<feature type="transmembrane region" description="Helical" evidence="9">
    <location>
        <begin position="334"/>
        <end position="353"/>
    </location>
</feature>
<evidence type="ECO:0000256" key="3">
    <source>
        <dbReference type="ARBA" id="ARBA00008335"/>
    </source>
</evidence>
<evidence type="ECO:0000256" key="6">
    <source>
        <dbReference type="ARBA" id="ARBA00022989"/>
    </source>
</evidence>
<feature type="domain" description="Major facilitator superfamily (MFS) profile" evidence="10">
    <location>
        <begin position="99"/>
        <end position="531"/>
    </location>
</feature>
<comment type="subcellular location">
    <subcellularLocation>
        <location evidence="2">Cell membrane</location>
    </subcellularLocation>
    <subcellularLocation>
        <location evidence="1">Membrane</location>
        <topology evidence="1">Multi-pass membrane protein</topology>
    </subcellularLocation>
</comment>
<dbReference type="PANTHER" id="PTHR23502:SF74">
    <property type="entry name" value="MAJOR FACILITATOR SUPERFAMILY (MFS) PROFILE DOMAIN-CONTAINING PROTEIN"/>
    <property type="match status" value="1"/>
</dbReference>
<dbReference type="PANTHER" id="PTHR23502">
    <property type="entry name" value="MAJOR FACILITATOR SUPERFAMILY"/>
    <property type="match status" value="1"/>
</dbReference>
<feature type="transmembrane region" description="Helical" evidence="9">
    <location>
        <begin position="413"/>
        <end position="433"/>
    </location>
</feature>
<feature type="region of interest" description="Disordered" evidence="8">
    <location>
        <begin position="547"/>
        <end position="585"/>
    </location>
</feature>
<dbReference type="EMBL" id="DS572709">
    <property type="protein sequence ID" value="EGY15798.1"/>
    <property type="molecule type" value="Genomic_DNA"/>
</dbReference>
<dbReference type="OMA" id="KFCIALR"/>
<feature type="transmembrane region" description="Helical" evidence="9">
    <location>
        <begin position="226"/>
        <end position="244"/>
    </location>
</feature>
<gene>
    <name evidence="11" type="ORF">VDAG_06962</name>
</gene>
<feature type="transmembrane region" description="Helical" evidence="9">
    <location>
        <begin position="167"/>
        <end position="188"/>
    </location>
</feature>
<sequence>MNMSQSHEYRNTRDVVEAVRHPDPAGAAAKAPGEEPSQSREEKESHTGLPCTSGEDEEKTIVSWEDNDPENPYNWSSVSTNISQTSRETTNDTQTKKFLILLLTMMLIINSTMGSALPSNAIPYISEQWDIASPQRQILPICVFMIGYFFGPILWGPLSEHFGRRIITNVTFILFTVWTLACALAPNFAALNVFRLFVGVFASAPIAVVPGIMADIYGNHKTRGRAMSFFMATTCFGPLFAPIISGYCSPSIGWRWTFWIGLIYAGATLIPLLFYLPETSASILLARRAARLRKLDPVGNAHIVAARDLEHTDLHQLVTVVLTRPLRMIACEPIVSCSCAYLALIYAIFYMSFQAFPIIFNTLYGLGPGPTGLAFLPIGGGSLLSLPFFFAYDPTLTRLRRRHPALRKEEYRRLPLACVGGPLFVASLFWLGFTARPSLPFWVPMLAGLPFGAGFMLIFMALLNYLTDAYESFAASANAAASMARSFLAVVLPLATRPLFDRLGVAGACALLGGLSAVMVPIPFIFIWKGDRIRAASPFCIALRQQEDEREREADGRRRRREQAAAAAAAAGEDARQASPRAAGV</sequence>